<comment type="caution">
    <text evidence="7">The sequence shown here is derived from an EMBL/GenBank/DDBJ whole genome shotgun (WGS) entry which is preliminary data.</text>
</comment>
<dbReference type="SUPFAM" id="SSF54001">
    <property type="entry name" value="Cysteine proteinases"/>
    <property type="match status" value="1"/>
</dbReference>
<feature type="domain" description="Ubiquitin-like protease family profile" evidence="6">
    <location>
        <begin position="247"/>
        <end position="448"/>
    </location>
</feature>
<keyword evidence="4" id="KW-0788">Thiol protease</keyword>
<dbReference type="InterPro" id="IPR003653">
    <property type="entry name" value="Peptidase_C48_C"/>
</dbReference>
<dbReference type="EMBL" id="JAAMPC010000017">
    <property type="protein sequence ID" value="KAG2246911.1"/>
    <property type="molecule type" value="Genomic_DNA"/>
</dbReference>
<keyword evidence="2" id="KW-0645">Protease</keyword>
<dbReference type="GO" id="GO:0006508">
    <property type="term" value="P:proteolysis"/>
    <property type="evidence" value="ECO:0007669"/>
    <property type="project" value="UniProtKB-KW"/>
</dbReference>
<dbReference type="InterPro" id="IPR038765">
    <property type="entry name" value="Papain-like_cys_pep_sf"/>
</dbReference>
<evidence type="ECO:0000313" key="8">
    <source>
        <dbReference type="Proteomes" id="UP000886595"/>
    </source>
</evidence>
<dbReference type="Gene3D" id="3.40.395.10">
    <property type="entry name" value="Adenoviral Proteinase, Chain A"/>
    <property type="match status" value="1"/>
</dbReference>
<evidence type="ECO:0000259" key="6">
    <source>
        <dbReference type="PROSITE" id="PS50600"/>
    </source>
</evidence>
<proteinExistence type="inferred from homology"/>
<evidence type="ECO:0000256" key="1">
    <source>
        <dbReference type="ARBA" id="ARBA00005234"/>
    </source>
</evidence>
<feature type="region of interest" description="Disordered" evidence="5">
    <location>
        <begin position="173"/>
        <end position="238"/>
    </location>
</feature>
<dbReference type="Pfam" id="PF02902">
    <property type="entry name" value="Peptidase_C48"/>
    <property type="match status" value="1"/>
</dbReference>
<protein>
    <recommendedName>
        <fullName evidence="6">Ubiquitin-like protease family profile domain-containing protein</fullName>
    </recommendedName>
</protein>
<keyword evidence="3" id="KW-0378">Hydrolase</keyword>
<keyword evidence="8" id="KW-1185">Reference proteome</keyword>
<organism evidence="7 8">
    <name type="scientific">Brassica carinata</name>
    <name type="common">Ethiopian mustard</name>
    <name type="synonym">Abyssinian cabbage</name>
    <dbReference type="NCBI Taxonomy" id="52824"/>
    <lineage>
        <taxon>Eukaryota</taxon>
        <taxon>Viridiplantae</taxon>
        <taxon>Streptophyta</taxon>
        <taxon>Embryophyta</taxon>
        <taxon>Tracheophyta</taxon>
        <taxon>Spermatophyta</taxon>
        <taxon>Magnoliopsida</taxon>
        <taxon>eudicotyledons</taxon>
        <taxon>Gunneridae</taxon>
        <taxon>Pentapetalae</taxon>
        <taxon>rosids</taxon>
        <taxon>malvids</taxon>
        <taxon>Brassicales</taxon>
        <taxon>Brassicaceae</taxon>
        <taxon>Brassiceae</taxon>
        <taxon>Brassica</taxon>
    </lineage>
</organism>
<dbReference type="OrthoDB" id="1302742at2759"/>
<name>A0A8X7P803_BRACI</name>
<evidence type="ECO:0000313" key="7">
    <source>
        <dbReference type="EMBL" id="KAG2246911.1"/>
    </source>
</evidence>
<dbReference type="GO" id="GO:0016926">
    <property type="term" value="P:protein desumoylation"/>
    <property type="evidence" value="ECO:0007669"/>
    <property type="project" value="TreeGrafter"/>
</dbReference>
<dbReference type="GO" id="GO:0016929">
    <property type="term" value="F:deSUMOylase activity"/>
    <property type="evidence" value="ECO:0007669"/>
    <property type="project" value="TreeGrafter"/>
</dbReference>
<accession>A0A8X7P803</accession>
<feature type="region of interest" description="Disordered" evidence="5">
    <location>
        <begin position="91"/>
        <end position="120"/>
    </location>
</feature>
<gene>
    <name evidence="7" type="ORF">Bca52824_086539</name>
</gene>
<dbReference type="GO" id="GO:0005634">
    <property type="term" value="C:nucleus"/>
    <property type="evidence" value="ECO:0007669"/>
    <property type="project" value="TreeGrafter"/>
</dbReference>
<dbReference type="AlphaFoldDB" id="A0A8X7P803"/>
<evidence type="ECO:0000256" key="2">
    <source>
        <dbReference type="ARBA" id="ARBA00022670"/>
    </source>
</evidence>
<dbReference type="PROSITE" id="PS50600">
    <property type="entry name" value="ULP_PROTEASE"/>
    <property type="match status" value="1"/>
</dbReference>
<comment type="similarity">
    <text evidence="1">Belongs to the peptidase C48 family.</text>
</comment>
<dbReference type="Proteomes" id="UP000886595">
    <property type="component" value="Unassembled WGS sequence"/>
</dbReference>
<evidence type="ECO:0000256" key="4">
    <source>
        <dbReference type="ARBA" id="ARBA00022807"/>
    </source>
</evidence>
<evidence type="ECO:0000256" key="3">
    <source>
        <dbReference type="ARBA" id="ARBA00022801"/>
    </source>
</evidence>
<dbReference type="PANTHER" id="PTHR12606">
    <property type="entry name" value="SENTRIN/SUMO-SPECIFIC PROTEASE"/>
    <property type="match status" value="1"/>
</dbReference>
<dbReference type="PANTHER" id="PTHR12606:SF149">
    <property type="entry name" value="UBIQUITIN-LIKE PROTEASE FAMILY PROFILE DOMAIN-CONTAINING PROTEIN"/>
    <property type="match status" value="1"/>
</dbReference>
<feature type="compositionally biased region" description="Basic and acidic residues" evidence="5">
    <location>
        <begin position="91"/>
        <end position="103"/>
    </location>
</feature>
<sequence>MYSYFRLSLCYHQELEICSYSTTSSDALLLLPPSISSTSHVSKKDDIYPYISWTGNYTVCESLQFSRRDEVEDDRVKLLMQMIMKQFDFSEGEKEKVATHEGEGGSDEEPNDKDGREIQRERRGSLIVEWKKGSIRSFDEDMKTFVTQLFQQGFAVMEERLEKKMDEKFEGVQRTDFDPSQTNNDNDASDWWTPMTTVRKLRKGGSKQSNAPLTSAKWDRSTGGPSKKLQLSDSTMADDCSPQASLYYFTKESWDRFTKWSTNPTALRIGPSVFNLTFAQRIVCARKWLGNERRRNIDRVAFMNAMFCLQIEKEYEKCKDDKRGYVVPDLLLAYGRGELPSHGRTNRVWGVDVDHLYFPLFVNGNHWVAVCVNMIEKKVEVYDCNRGRNRQYVEKFACMIPRIVKAVGPPKSKLLLTSYLIVDMPMQTTLNKSCADCGAFALKHLECILLGLDLSLVEDGIMPGCRQKIAYDIWKAAHDPILIQLMPQHIPSDFESSTFYDLEED</sequence>
<reference evidence="7 8" key="1">
    <citation type="submission" date="2020-02" db="EMBL/GenBank/DDBJ databases">
        <authorList>
            <person name="Ma Q."/>
            <person name="Huang Y."/>
            <person name="Song X."/>
            <person name="Pei D."/>
        </authorList>
    </citation>
    <scope>NUCLEOTIDE SEQUENCE [LARGE SCALE GENOMIC DNA]</scope>
    <source>
        <strain evidence="7">Sxm20200214</strain>
        <tissue evidence="7">Leaf</tissue>
    </source>
</reference>
<evidence type="ECO:0000256" key="5">
    <source>
        <dbReference type="SAM" id="MobiDB-lite"/>
    </source>
</evidence>